<keyword evidence="3" id="KW-1185">Reference proteome</keyword>
<dbReference type="AlphaFoldDB" id="A0AAD6ULW1"/>
<proteinExistence type="predicted"/>
<dbReference type="EMBL" id="JARJCN010000001">
    <property type="protein sequence ID" value="KAJ7104286.1"/>
    <property type="molecule type" value="Genomic_DNA"/>
</dbReference>
<name>A0AAD6ULW1_9AGAR</name>
<protein>
    <submittedName>
        <fullName evidence="2">Uncharacterized protein</fullName>
    </submittedName>
</protein>
<organism evidence="2 3">
    <name type="scientific">Mycena belliarum</name>
    <dbReference type="NCBI Taxonomy" id="1033014"/>
    <lineage>
        <taxon>Eukaryota</taxon>
        <taxon>Fungi</taxon>
        <taxon>Dikarya</taxon>
        <taxon>Basidiomycota</taxon>
        <taxon>Agaricomycotina</taxon>
        <taxon>Agaricomycetes</taxon>
        <taxon>Agaricomycetidae</taxon>
        <taxon>Agaricales</taxon>
        <taxon>Marasmiineae</taxon>
        <taxon>Mycenaceae</taxon>
        <taxon>Mycena</taxon>
    </lineage>
</organism>
<evidence type="ECO:0000313" key="2">
    <source>
        <dbReference type="EMBL" id="KAJ7104286.1"/>
    </source>
</evidence>
<gene>
    <name evidence="2" type="ORF">B0H15DRAFT_942280</name>
</gene>
<evidence type="ECO:0000313" key="3">
    <source>
        <dbReference type="Proteomes" id="UP001222325"/>
    </source>
</evidence>
<evidence type="ECO:0000256" key="1">
    <source>
        <dbReference type="SAM" id="MobiDB-lite"/>
    </source>
</evidence>
<reference evidence="2" key="1">
    <citation type="submission" date="2023-03" db="EMBL/GenBank/DDBJ databases">
        <title>Massive genome expansion in bonnet fungi (Mycena s.s.) driven by repeated elements and novel gene families across ecological guilds.</title>
        <authorList>
            <consortium name="Lawrence Berkeley National Laboratory"/>
            <person name="Harder C.B."/>
            <person name="Miyauchi S."/>
            <person name="Viragh M."/>
            <person name="Kuo A."/>
            <person name="Thoen E."/>
            <person name="Andreopoulos B."/>
            <person name="Lu D."/>
            <person name="Skrede I."/>
            <person name="Drula E."/>
            <person name="Henrissat B."/>
            <person name="Morin E."/>
            <person name="Kohler A."/>
            <person name="Barry K."/>
            <person name="LaButti K."/>
            <person name="Morin E."/>
            <person name="Salamov A."/>
            <person name="Lipzen A."/>
            <person name="Mereny Z."/>
            <person name="Hegedus B."/>
            <person name="Baldrian P."/>
            <person name="Stursova M."/>
            <person name="Weitz H."/>
            <person name="Taylor A."/>
            <person name="Grigoriev I.V."/>
            <person name="Nagy L.G."/>
            <person name="Martin F."/>
            <person name="Kauserud H."/>
        </authorList>
    </citation>
    <scope>NUCLEOTIDE SEQUENCE</scope>
    <source>
        <strain evidence="2">CBHHK173m</strain>
    </source>
</reference>
<comment type="caution">
    <text evidence="2">The sequence shown here is derived from an EMBL/GenBank/DDBJ whole genome shotgun (WGS) entry which is preliminary data.</text>
</comment>
<feature type="region of interest" description="Disordered" evidence="1">
    <location>
        <begin position="1"/>
        <end position="36"/>
    </location>
</feature>
<dbReference type="Proteomes" id="UP001222325">
    <property type="component" value="Unassembled WGS sequence"/>
</dbReference>
<accession>A0AAD6ULW1</accession>
<sequence>MSVSPAASSPPPAVPARRRGRYPPRFPALQRPPRLPESPRCALFLLVDAAGTPPLPGAPAPAPLARILSLRAVPVRRRGRYPPRFPALQRPPRLPESPRCALFLLVDAAGTPPRFPRSSARPACPNPFVARCSCSSTRLVPPPLPGAPAPAPLARILSLRAVPVRRRGRYPPRFPALQRPPRLPESPRCALFLLVDAAGTPPASRAPAPAPLARILSLRAVPLYHYNT</sequence>